<organism evidence="1 2">
    <name type="scientific">Acinetobacter defluvii</name>
    <dbReference type="NCBI Taxonomy" id="1871111"/>
    <lineage>
        <taxon>Bacteria</taxon>
        <taxon>Pseudomonadati</taxon>
        <taxon>Pseudomonadota</taxon>
        <taxon>Gammaproteobacteria</taxon>
        <taxon>Moraxellales</taxon>
        <taxon>Moraxellaceae</taxon>
        <taxon>Acinetobacter</taxon>
    </lineage>
</organism>
<dbReference type="RefSeq" id="WP_010591040.1">
    <property type="nucleotide sequence ID" value="NZ_CP029396.2"/>
</dbReference>
<keyword evidence="2" id="KW-1185">Reference proteome</keyword>
<keyword evidence="1" id="KW-0614">Plasmid</keyword>
<geneLocation type="plasmid" evidence="1 2">
    <name>pOXA58_010030</name>
</geneLocation>
<sequence length="86" mass="9967">MDYQYIPSISQIDDPYIKYVALEKDNLGLFCDGNDVFWLDFATGKTSTDFSSATKLRYGQALSLKDRYILLPFDIADAHKRPWCYL</sequence>
<name>A0A2S2F8T0_9GAMM</name>
<dbReference type="KEGG" id="adv:DJ533_01475"/>
<accession>A0A2S2F8T0</accession>
<evidence type="ECO:0000313" key="2">
    <source>
        <dbReference type="Proteomes" id="UP000245977"/>
    </source>
</evidence>
<dbReference type="EMBL" id="CP029396">
    <property type="protein sequence ID" value="AWL27364.1"/>
    <property type="molecule type" value="Genomic_DNA"/>
</dbReference>
<gene>
    <name evidence="1" type="ORF">DJ533_01475</name>
</gene>
<evidence type="ECO:0000313" key="1">
    <source>
        <dbReference type="EMBL" id="AWL27364.1"/>
    </source>
</evidence>
<dbReference type="OrthoDB" id="9020461at2"/>
<dbReference type="Proteomes" id="UP000245977">
    <property type="component" value="Plasmid pOXA58_010030"/>
</dbReference>
<protein>
    <submittedName>
        <fullName evidence="1">Uncharacterized protein</fullName>
    </submittedName>
</protein>
<reference evidence="1" key="1">
    <citation type="submission" date="2019-08" db="EMBL/GenBank/DDBJ databases">
        <title>The complete genome of Acinetobacter defluvii strain WCHAD010030.</title>
        <authorList>
            <person name="Hu Y."/>
            <person name="Qin J."/>
            <person name="Feng Y."/>
            <person name="Zong Z."/>
        </authorList>
    </citation>
    <scope>NUCLEOTIDE SEQUENCE</scope>
    <source>
        <strain evidence="1">WCHA30</strain>
        <plasmid evidence="1">pOXA58_010030</plasmid>
    </source>
</reference>
<dbReference type="AlphaFoldDB" id="A0A2S2F8T0"/>
<proteinExistence type="predicted"/>